<evidence type="ECO:0000256" key="21">
    <source>
        <dbReference type="SAM" id="SignalP"/>
    </source>
</evidence>
<keyword evidence="16" id="KW-0865">Zymogen</keyword>
<evidence type="ECO:0000256" key="12">
    <source>
        <dbReference type="ARBA" id="ARBA00022824"/>
    </source>
</evidence>
<evidence type="ECO:0000256" key="18">
    <source>
        <dbReference type="ARBA" id="ARBA00023228"/>
    </source>
</evidence>
<dbReference type="Gene3D" id="3.50.30.30">
    <property type="match status" value="2"/>
</dbReference>
<dbReference type="RefSeq" id="WP_194452165.1">
    <property type="nucleotide sequence ID" value="NZ_CP063849.1"/>
</dbReference>
<evidence type="ECO:0000256" key="7">
    <source>
        <dbReference type="ARBA" id="ARBA00022645"/>
    </source>
</evidence>
<dbReference type="KEGG" id="pfer:IRI77_11275"/>
<evidence type="ECO:0000256" key="2">
    <source>
        <dbReference type="ARBA" id="ARBA00004371"/>
    </source>
</evidence>
<keyword evidence="13" id="KW-0862">Zinc</keyword>
<dbReference type="PANTHER" id="PTHR12053">
    <property type="entry name" value="PROTEASE FAMILY M28 PLASMA GLUTAMATE CARBOXYPEPTIDASE-RELATED"/>
    <property type="match status" value="1"/>
</dbReference>
<keyword evidence="11 23" id="KW-0378">Hydrolase</keyword>
<dbReference type="Gene3D" id="3.40.630.10">
    <property type="entry name" value="Zn peptidases"/>
    <property type="match status" value="2"/>
</dbReference>
<dbReference type="GO" id="GO:0070573">
    <property type="term" value="F:metallodipeptidase activity"/>
    <property type="evidence" value="ECO:0007669"/>
    <property type="project" value="InterPro"/>
</dbReference>
<dbReference type="GO" id="GO:0046872">
    <property type="term" value="F:metal ion binding"/>
    <property type="evidence" value="ECO:0007669"/>
    <property type="project" value="UniProtKB-KW"/>
</dbReference>
<dbReference type="SUPFAM" id="SSF53187">
    <property type="entry name" value="Zn-dependent exopeptidases"/>
    <property type="match status" value="1"/>
</dbReference>
<evidence type="ECO:0000256" key="16">
    <source>
        <dbReference type="ARBA" id="ARBA00023145"/>
    </source>
</evidence>
<evidence type="ECO:0000256" key="9">
    <source>
        <dbReference type="ARBA" id="ARBA00022723"/>
    </source>
</evidence>
<dbReference type="PANTHER" id="PTHR12053:SF3">
    <property type="entry name" value="CARBOXYPEPTIDASE Q"/>
    <property type="match status" value="1"/>
</dbReference>
<evidence type="ECO:0000256" key="8">
    <source>
        <dbReference type="ARBA" id="ARBA00022670"/>
    </source>
</evidence>
<dbReference type="GO" id="GO:0006508">
    <property type="term" value="P:proteolysis"/>
    <property type="evidence" value="ECO:0007669"/>
    <property type="project" value="UniProtKB-KW"/>
</dbReference>
<evidence type="ECO:0000256" key="10">
    <source>
        <dbReference type="ARBA" id="ARBA00022729"/>
    </source>
</evidence>
<dbReference type="EMBL" id="CP063849">
    <property type="protein sequence ID" value="QOY90502.1"/>
    <property type="molecule type" value="Genomic_DNA"/>
</dbReference>
<keyword evidence="24" id="KW-1185">Reference proteome</keyword>
<evidence type="ECO:0000259" key="22">
    <source>
        <dbReference type="Pfam" id="PF04389"/>
    </source>
</evidence>
<dbReference type="GO" id="GO:0005576">
    <property type="term" value="C:extracellular region"/>
    <property type="evidence" value="ECO:0007669"/>
    <property type="project" value="UniProtKB-SubCell"/>
</dbReference>
<keyword evidence="9" id="KW-0479">Metal-binding</keyword>
<protein>
    <recommendedName>
        <fullName evidence="5">Carboxypeptidase Q</fullName>
    </recommendedName>
    <alternativeName>
        <fullName evidence="20">Plasma glutamate carboxypeptidase</fullName>
    </alternativeName>
</protein>
<keyword evidence="12" id="KW-0256">Endoplasmic reticulum</keyword>
<keyword evidence="6" id="KW-0964">Secreted</keyword>
<reference evidence="23 24" key="1">
    <citation type="submission" date="2020-10" db="EMBL/GenBank/DDBJ databases">
        <title>Complete genome sequence of Paludibaculum fermentans P105T, a facultatively anaerobic acidobacterium capable of dissimilatory Fe(III) reduction.</title>
        <authorList>
            <person name="Dedysh S.N."/>
            <person name="Beletsky A.V."/>
            <person name="Kulichevskaya I.S."/>
            <person name="Mardanov A.V."/>
            <person name="Ravin N.V."/>
        </authorList>
    </citation>
    <scope>NUCLEOTIDE SEQUENCE [LARGE SCALE GENOMIC DNA]</scope>
    <source>
        <strain evidence="23 24">P105</strain>
    </source>
</reference>
<keyword evidence="8" id="KW-0645">Protease</keyword>
<keyword evidence="10 21" id="KW-0732">Signal</keyword>
<dbReference type="Proteomes" id="UP000593892">
    <property type="component" value="Chromosome"/>
</dbReference>
<evidence type="ECO:0000256" key="13">
    <source>
        <dbReference type="ARBA" id="ARBA00022833"/>
    </source>
</evidence>
<evidence type="ECO:0000256" key="5">
    <source>
        <dbReference type="ARBA" id="ARBA00014116"/>
    </source>
</evidence>
<dbReference type="GO" id="GO:0004180">
    <property type="term" value="F:carboxypeptidase activity"/>
    <property type="evidence" value="ECO:0007669"/>
    <property type="project" value="UniProtKB-KW"/>
</dbReference>
<organism evidence="23 24">
    <name type="scientific">Paludibaculum fermentans</name>
    <dbReference type="NCBI Taxonomy" id="1473598"/>
    <lineage>
        <taxon>Bacteria</taxon>
        <taxon>Pseudomonadati</taxon>
        <taxon>Acidobacteriota</taxon>
        <taxon>Terriglobia</taxon>
        <taxon>Bryobacterales</taxon>
        <taxon>Bryobacteraceae</taxon>
        <taxon>Paludibaculum</taxon>
    </lineage>
</organism>
<sequence length="541" mass="59183">MLLRLAVCGLALLSLSAQDRVDLQVVQQIKAEAYERSKVMETLAGLTDRYGPRLTGSPEAREAADWASKRLISWGVQNVHLEKWGPFGRAWSVEQYAVEMVEPRYALLTAMPLAWSGGTNGAVTGEVIQAVFRDSYNPKKMAEELAKFKEKYKGKLRGKVVLLNPVQDLSPSTQGLVKRYTDAELADMAKAVGPTAKVGYDPAKTEVPEEPEKLGPFFNSLNVKGIETFIAQLYGLRGERAKFLKDEGAVAVFTADGRARDGRTAAEQAGRQEAEFPMGPPSFVVTAEHYNRLVRLAESGTAPKVRVMLKVKTEEKVDSFNLVGELPGGAKKDELVMVGAHFDSWHAGTGATDNGAGSAVMMEVVRILKSLNLKLDRTVRLVLWTGEEQGLLGSIAYVKEHFADPKTMQLTSEHGRMSGYFNLDNGAGKIRGVYVENNDAMKPVFEQWLAPFRDMGVSTVTLRTTGGTDHLAFDAVGLPGFQFIQDPLDYGSVTHHGNMDVYDHVPADDLKQASAVIASVVYHAATRAEMLPRKALPKPAE</sequence>
<dbReference type="GO" id="GO:0005764">
    <property type="term" value="C:lysosome"/>
    <property type="evidence" value="ECO:0007669"/>
    <property type="project" value="UniProtKB-SubCell"/>
</dbReference>
<keyword evidence="17" id="KW-0325">Glycoprotein</keyword>
<evidence type="ECO:0000256" key="6">
    <source>
        <dbReference type="ARBA" id="ARBA00022525"/>
    </source>
</evidence>
<evidence type="ECO:0000256" key="4">
    <source>
        <dbReference type="ARBA" id="ARBA00004613"/>
    </source>
</evidence>
<comment type="subcellular location">
    <subcellularLocation>
        <location evidence="1">Endoplasmic reticulum</location>
    </subcellularLocation>
    <subcellularLocation>
        <location evidence="3">Golgi apparatus</location>
    </subcellularLocation>
    <subcellularLocation>
        <location evidence="2">Lysosome</location>
    </subcellularLocation>
    <subcellularLocation>
        <location evidence="4">Secreted</location>
    </subcellularLocation>
</comment>
<dbReference type="InterPro" id="IPR039866">
    <property type="entry name" value="CPQ"/>
</dbReference>
<dbReference type="Pfam" id="PF04389">
    <property type="entry name" value="Peptidase_M28"/>
    <property type="match status" value="1"/>
</dbReference>
<keyword evidence="18" id="KW-0458">Lysosome</keyword>
<keyword evidence="7" id="KW-0121">Carboxypeptidase</keyword>
<evidence type="ECO:0000313" key="23">
    <source>
        <dbReference type="EMBL" id="QOY90502.1"/>
    </source>
</evidence>
<gene>
    <name evidence="23" type="ORF">IRI77_11275</name>
</gene>
<proteinExistence type="predicted"/>
<dbReference type="InterPro" id="IPR007484">
    <property type="entry name" value="Peptidase_M28"/>
</dbReference>
<keyword evidence="15" id="KW-0482">Metalloprotease</keyword>
<evidence type="ECO:0000256" key="1">
    <source>
        <dbReference type="ARBA" id="ARBA00004240"/>
    </source>
</evidence>
<dbReference type="AlphaFoldDB" id="A0A7S7SLQ8"/>
<evidence type="ECO:0000256" key="20">
    <source>
        <dbReference type="ARBA" id="ARBA00033328"/>
    </source>
</evidence>
<feature type="chain" id="PRO_5032342679" description="Carboxypeptidase Q" evidence="21">
    <location>
        <begin position="20"/>
        <end position="541"/>
    </location>
</feature>
<comment type="subunit">
    <text evidence="19">Homodimer. The monomeric form is inactive while the homodimer is active.</text>
</comment>
<keyword evidence="14" id="KW-0333">Golgi apparatus</keyword>
<evidence type="ECO:0000256" key="14">
    <source>
        <dbReference type="ARBA" id="ARBA00023034"/>
    </source>
</evidence>
<evidence type="ECO:0000256" key="3">
    <source>
        <dbReference type="ARBA" id="ARBA00004555"/>
    </source>
</evidence>
<evidence type="ECO:0000256" key="15">
    <source>
        <dbReference type="ARBA" id="ARBA00023049"/>
    </source>
</evidence>
<evidence type="ECO:0000256" key="19">
    <source>
        <dbReference type="ARBA" id="ARBA00025833"/>
    </source>
</evidence>
<evidence type="ECO:0000313" key="24">
    <source>
        <dbReference type="Proteomes" id="UP000593892"/>
    </source>
</evidence>
<feature type="signal peptide" evidence="21">
    <location>
        <begin position="1"/>
        <end position="19"/>
    </location>
</feature>
<feature type="domain" description="Peptidase M28" evidence="22">
    <location>
        <begin position="321"/>
        <end position="519"/>
    </location>
</feature>
<name>A0A7S7SLQ8_PALFE</name>
<accession>A0A7S7SLQ8</accession>
<evidence type="ECO:0000256" key="11">
    <source>
        <dbReference type="ARBA" id="ARBA00022801"/>
    </source>
</evidence>
<evidence type="ECO:0000256" key="17">
    <source>
        <dbReference type="ARBA" id="ARBA00023180"/>
    </source>
</evidence>